<proteinExistence type="predicted"/>
<comment type="caution">
    <text evidence="1">The sequence shown here is derived from an EMBL/GenBank/DDBJ whole genome shotgun (WGS) entry which is preliminary data.</text>
</comment>
<dbReference type="Proteomes" id="UP000230821">
    <property type="component" value="Unassembled WGS sequence"/>
</dbReference>
<name>A0A2G6KHA8_9BACT</name>
<dbReference type="EMBL" id="PDSK01000065">
    <property type="protein sequence ID" value="PIE35068.1"/>
    <property type="molecule type" value="Genomic_DNA"/>
</dbReference>
<evidence type="ECO:0000313" key="1">
    <source>
        <dbReference type="EMBL" id="PIE35068.1"/>
    </source>
</evidence>
<protein>
    <submittedName>
        <fullName evidence="1">Uncharacterized protein</fullName>
    </submittedName>
</protein>
<gene>
    <name evidence="1" type="ORF">CSA56_05740</name>
</gene>
<reference evidence="1 2" key="1">
    <citation type="submission" date="2017-10" db="EMBL/GenBank/DDBJ databases">
        <title>Novel microbial diversity and functional potential in the marine mammal oral microbiome.</title>
        <authorList>
            <person name="Dudek N.K."/>
            <person name="Sun C.L."/>
            <person name="Burstein D."/>
            <person name="Kantor R.S."/>
            <person name="Aliaga Goltsman D.S."/>
            <person name="Bik E.M."/>
            <person name="Thomas B.C."/>
            <person name="Banfield J.F."/>
            <person name="Relman D.A."/>
        </authorList>
    </citation>
    <scope>NUCLEOTIDE SEQUENCE [LARGE SCALE GENOMIC DNA]</scope>
    <source>
        <strain evidence="1">DOLJORAL78_47_16</strain>
    </source>
</reference>
<accession>A0A2G6KHA8</accession>
<dbReference type="AlphaFoldDB" id="A0A2G6KHA8"/>
<organism evidence="1 2">
    <name type="scientific">candidate division KSB3 bacterium</name>
    <dbReference type="NCBI Taxonomy" id="2044937"/>
    <lineage>
        <taxon>Bacteria</taxon>
        <taxon>candidate division KSB3</taxon>
    </lineage>
</organism>
<sequence>MYSLLFCKHLTHDRVKVFGDLQHAVEKVIQRYMVEQMTEKIAGLQQRATMYRMKYNMEPVVFELGTRFCRLGIL</sequence>
<evidence type="ECO:0000313" key="2">
    <source>
        <dbReference type="Proteomes" id="UP000230821"/>
    </source>
</evidence>